<comment type="similarity">
    <text evidence="11">Belongs to the G-protein coupled receptor 1 family.</text>
</comment>
<dbReference type="SMART" id="SM01381">
    <property type="entry name" value="7TM_GPCR_Srsx"/>
    <property type="match status" value="1"/>
</dbReference>
<dbReference type="Pfam" id="PF00001">
    <property type="entry name" value="7tm_1"/>
    <property type="match status" value="1"/>
</dbReference>
<dbReference type="InterPro" id="IPR050569">
    <property type="entry name" value="TAAR"/>
</dbReference>
<dbReference type="Proteomes" id="UP000018467">
    <property type="component" value="Unassembled WGS sequence"/>
</dbReference>
<dbReference type="GeneID" id="103032818"/>
<keyword evidence="2" id="KW-1003">Cell membrane</keyword>
<keyword evidence="9" id="KW-0325">Glycoprotein</keyword>
<dbReference type="PANTHER" id="PTHR24249:SF220">
    <property type="entry name" value="TRACE AMINE-ASSOCIATED RECEPTOR 4"/>
    <property type="match status" value="1"/>
</dbReference>
<evidence type="ECO:0000256" key="10">
    <source>
        <dbReference type="ARBA" id="ARBA00023224"/>
    </source>
</evidence>
<dbReference type="KEGG" id="amex:103032818"/>
<evidence type="ECO:0000256" key="5">
    <source>
        <dbReference type="ARBA" id="ARBA00023040"/>
    </source>
</evidence>
<feature type="transmembrane region" description="Helical" evidence="12">
    <location>
        <begin position="152"/>
        <end position="172"/>
    </location>
</feature>
<feature type="domain" description="G-protein coupled receptors family 1 profile" evidence="13">
    <location>
        <begin position="52"/>
        <end position="315"/>
    </location>
</feature>
<dbReference type="InterPro" id="IPR000276">
    <property type="entry name" value="GPCR_Rhodpsn"/>
</dbReference>
<dbReference type="GO" id="GO:0005886">
    <property type="term" value="C:plasma membrane"/>
    <property type="evidence" value="ECO:0007669"/>
    <property type="project" value="UniProtKB-SubCell"/>
</dbReference>
<feature type="transmembrane region" description="Helical" evidence="12">
    <location>
        <begin position="113"/>
        <end position="131"/>
    </location>
</feature>
<evidence type="ECO:0000256" key="9">
    <source>
        <dbReference type="ARBA" id="ARBA00023180"/>
    </source>
</evidence>
<feature type="transmembrane region" description="Helical" evidence="12">
    <location>
        <begin position="263"/>
        <end position="280"/>
    </location>
</feature>
<dbReference type="PRINTS" id="PR01830">
    <property type="entry name" value="TRACEAMINER"/>
</dbReference>
<dbReference type="PRINTS" id="PR00237">
    <property type="entry name" value="GPCRRHODOPSN"/>
</dbReference>
<name>A0A3B1IK15_ASTMX</name>
<sequence>MDSLIMNMTAAENVLLCFPHLPDSCPRAHRFLAFKVIMYFLMMASILMTVFGNLLVIITISYFKQLQSPTNLIILSLALVDCLLGCMVMPFSLVRWLERCWFLGEIFCQIHSGLDMTLSIVSILHLCLVSVDRYMAICKPLSYRMKVTNGSVSVCIAVIWLFSLTYSFGVVLSKVNVIGLENLLVQAPCVGNCALIFNLQSGISLALVGFFVPGAVMTTLYLKIFQVARKQAKIMSERATVRQTNSETAVHSSEHRERKAAKTLGIIMGIFLLCWLPFFLVTLTDPLLGFPTPLDVFDALVWFGYLNSTFNPLIYGFFHPRFQRAFKIIISKVLHLNNANNLLL</sequence>
<dbReference type="PANTHER" id="PTHR24249">
    <property type="entry name" value="HISTAMINE RECEPTOR-RELATED G-PROTEIN COUPLED RECEPTOR"/>
    <property type="match status" value="1"/>
</dbReference>
<protein>
    <submittedName>
        <fullName evidence="14">Trace amine-associated receptor 4-like</fullName>
    </submittedName>
</protein>
<feature type="transmembrane region" description="Helical" evidence="12">
    <location>
        <begin position="300"/>
        <end position="318"/>
    </location>
</feature>
<keyword evidence="5 11" id="KW-0297">G-protein coupled receptor</keyword>
<feature type="transmembrane region" description="Helical" evidence="12">
    <location>
        <begin position="36"/>
        <end position="60"/>
    </location>
</feature>
<evidence type="ECO:0000256" key="12">
    <source>
        <dbReference type="SAM" id="Phobius"/>
    </source>
</evidence>
<evidence type="ECO:0000313" key="15">
    <source>
        <dbReference type="Proteomes" id="UP000018467"/>
    </source>
</evidence>
<dbReference type="InParanoid" id="A0A3B1IK15"/>
<keyword evidence="4 12" id="KW-1133">Transmembrane helix</keyword>
<dbReference type="AlphaFoldDB" id="A0A3B1IK15"/>
<dbReference type="GeneTree" id="ENSGT00950000182934"/>
<dbReference type="Gene3D" id="1.20.1070.10">
    <property type="entry name" value="Rhodopsin 7-helix transmembrane proteins"/>
    <property type="match status" value="1"/>
</dbReference>
<evidence type="ECO:0000313" key="14">
    <source>
        <dbReference type="Ensembl" id="ENSAMXP00000029584.1"/>
    </source>
</evidence>
<keyword evidence="8 11" id="KW-0675">Receptor</keyword>
<evidence type="ECO:0000259" key="13">
    <source>
        <dbReference type="PROSITE" id="PS50262"/>
    </source>
</evidence>
<proteinExistence type="inferred from homology"/>
<keyword evidence="7" id="KW-1015">Disulfide bond</keyword>
<dbReference type="FunFam" id="1.20.1070.10:FF:000030">
    <property type="entry name" value="trace amine-associated receptor 1"/>
    <property type="match status" value="1"/>
</dbReference>
<evidence type="ECO:0000256" key="6">
    <source>
        <dbReference type="ARBA" id="ARBA00023136"/>
    </source>
</evidence>
<evidence type="ECO:0000256" key="3">
    <source>
        <dbReference type="ARBA" id="ARBA00022692"/>
    </source>
</evidence>
<evidence type="ECO:0000256" key="2">
    <source>
        <dbReference type="ARBA" id="ARBA00022475"/>
    </source>
</evidence>
<dbReference type="Ensembl" id="ENSAMXT00000036606.1">
    <property type="protein sequence ID" value="ENSAMXP00000029584.1"/>
    <property type="gene ID" value="ENSAMXG00000037169.1"/>
</dbReference>
<organism evidence="14 15">
    <name type="scientific">Astyanax mexicanus</name>
    <name type="common">Blind cave fish</name>
    <name type="synonym">Astyanax fasciatus mexicanus</name>
    <dbReference type="NCBI Taxonomy" id="7994"/>
    <lineage>
        <taxon>Eukaryota</taxon>
        <taxon>Metazoa</taxon>
        <taxon>Chordata</taxon>
        <taxon>Craniata</taxon>
        <taxon>Vertebrata</taxon>
        <taxon>Euteleostomi</taxon>
        <taxon>Actinopterygii</taxon>
        <taxon>Neopterygii</taxon>
        <taxon>Teleostei</taxon>
        <taxon>Ostariophysi</taxon>
        <taxon>Characiformes</taxon>
        <taxon>Characoidei</taxon>
        <taxon>Acestrorhamphidae</taxon>
        <taxon>Acestrorhamphinae</taxon>
        <taxon>Astyanax</taxon>
    </lineage>
</organism>
<feature type="transmembrane region" description="Helical" evidence="12">
    <location>
        <begin position="205"/>
        <end position="225"/>
    </location>
</feature>
<dbReference type="PROSITE" id="PS50262">
    <property type="entry name" value="G_PROTEIN_RECEP_F1_2"/>
    <property type="match status" value="1"/>
</dbReference>
<keyword evidence="10 11" id="KW-0807">Transducer</keyword>
<evidence type="ECO:0000256" key="4">
    <source>
        <dbReference type="ARBA" id="ARBA00022989"/>
    </source>
</evidence>
<keyword evidence="15" id="KW-1185">Reference proteome</keyword>
<dbReference type="InterPro" id="IPR009132">
    <property type="entry name" value="TAAR_fam"/>
</dbReference>
<evidence type="ECO:0000256" key="1">
    <source>
        <dbReference type="ARBA" id="ARBA00004651"/>
    </source>
</evidence>
<dbReference type="FunCoup" id="A0A3B1IK15">
    <property type="interactions" value="2"/>
</dbReference>
<dbReference type="SUPFAM" id="SSF81321">
    <property type="entry name" value="Family A G protein-coupled receptor-like"/>
    <property type="match status" value="1"/>
</dbReference>
<reference evidence="15" key="2">
    <citation type="journal article" date="2014" name="Nat. Commun.">
        <title>The cavefish genome reveals candidate genes for eye loss.</title>
        <authorList>
            <person name="McGaugh S.E."/>
            <person name="Gross J.B."/>
            <person name="Aken B."/>
            <person name="Blin M."/>
            <person name="Borowsky R."/>
            <person name="Chalopin D."/>
            <person name="Hinaux H."/>
            <person name="Jeffery W.R."/>
            <person name="Keene A."/>
            <person name="Ma L."/>
            <person name="Minx P."/>
            <person name="Murphy D."/>
            <person name="O'Quin K.E."/>
            <person name="Retaux S."/>
            <person name="Rohner N."/>
            <person name="Searle S.M."/>
            <person name="Stahl B.A."/>
            <person name="Tabin C."/>
            <person name="Volff J.N."/>
            <person name="Yoshizawa M."/>
            <person name="Warren W.C."/>
        </authorList>
    </citation>
    <scope>NUCLEOTIDE SEQUENCE [LARGE SCALE GENOMIC DNA]</scope>
    <source>
        <strain evidence="15">female</strain>
    </source>
</reference>
<dbReference type="Bgee" id="ENSAMXG00000037169">
    <property type="expression patterns" value="Expressed in olfactory epithelium"/>
</dbReference>
<dbReference type="PROSITE" id="PS00237">
    <property type="entry name" value="G_PROTEIN_RECEP_F1_1"/>
    <property type="match status" value="1"/>
</dbReference>
<dbReference type="GO" id="GO:0001594">
    <property type="term" value="F:trace-amine receptor activity"/>
    <property type="evidence" value="ECO:0007669"/>
    <property type="project" value="InterPro"/>
</dbReference>
<dbReference type="RefSeq" id="XP_015463989.2">
    <property type="nucleotide sequence ID" value="XM_015608503.3"/>
</dbReference>
<evidence type="ECO:0000256" key="7">
    <source>
        <dbReference type="ARBA" id="ARBA00023157"/>
    </source>
</evidence>
<keyword evidence="3 11" id="KW-0812">Transmembrane</keyword>
<evidence type="ECO:0000256" key="8">
    <source>
        <dbReference type="ARBA" id="ARBA00023170"/>
    </source>
</evidence>
<feature type="transmembrane region" description="Helical" evidence="12">
    <location>
        <begin position="72"/>
        <end position="93"/>
    </location>
</feature>
<evidence type="ECO:0000256" key="11">
    <source>
        <dbReference type="RuleBase" id="RU000688"/>
    </source>
</evidence>
<reference evidence="14" key="4">
    <citation type="submission" date="2025-09" db="UniProtKB">
        <authorList>
            <consortium name="Ensembl"/>
        </authorList>
    </citation>
    <scope>IDENTIFICATION</scope>
</reference>
<dbReference type="InterPro" id="IPR017452">
    <property type="entry name" value="GPCR_Rhodpsn_7TM"/>
</dbReference>
<accession>A0A3B1IK15</accession>
<keyword evidence="6 12" id="KW-0472">Membrane</keyword>
<comment type="subcellular location">
    <subcellularLocation>
        <location evidence="1">Cell membrane</location>
        <topology evidence="1">Multi-pass membrane protein</topology>
    </subcellularLocation>
</comment>
<reference evidence="15" key="1">
    <citation type="submission" date="2013-03" db="EMBL/GenBank/DDBJ databases">
        <authorList>
            <person name="Jeffery W."/>
            <person name="Warren W."/>
            <person name="Wilson R.K."/>
        </authorList>
    </citation>
    <scope>NUCLEOTIDE SEQUENCE</scope>
    <source>
        <strain evidence="15">female</strain>
    </source>
</reference>
<reference evidence="14" key="3">
    <citation type="submission" date="2025-08" db="UniProtKB">
        <authorList>
            <consortium name="Ensembl"/>
        </authorList>
    </citation>
    <scope>IDENTIFICATION</scope>
</reference>